<keyword evidence="3" id="KW-1283">Bacterial microcompartment</keyword>
<name>A0A1M4XA15_9ACTN</name>
<dbReference type="EMBL" id="FQUL01000036">
    <property type="protein sequence ID" value="SHE90266.1"/>
    <property type="molecule type" value="Genomic_DNA"/>
</dbReference>
<organism evidence="4 5">
    <name type="scientific">Ferrithrix thermotolerans DSM 19514</name>
    <dbReference type="NCBI Taxonomy" id="1121881"/>
    <lineage>
        <taxon>Bacteria</taxon>
        <taxon>Bacillati</taxon>
        <taxon>Actinomycetota</taxon>
        <taxon>Acidimicrobiia</taxon>
        <taxon>Acidimicrobiales</taxon>
        <taxon>Acidimicrobiaceae</taxon>
        <taxon>Ferrithrix</taxon>
    </lineage>
</organism>
<protein>
    <submittedName>
        <fullName evidence="4">Carboxysome peptide B</fullName>
    </submittedName>
</protein>
<dbReference type="Gene3D" id="2.40.50.220">
    <property type="entry name" value="EutN/Ccml"/>
    <property type="match status" value="1"/>
</dbReference>
<dbReference type="PROSITE" id="PS51932">
    <property type="entry name" value="BMV"/>
    <property type="match status" value="1"/>
</dbReference>
<dbReference type="GO" id="GO:0031470">
    <property type="term" value="C:carboxysome"/>
    <property type="evidence" value="ECO:0007669"/>
    <property type="project" value="UniProtKB-SubCell"/>
</dbReference>
<comment type="subcellular location">
    <subcellularLocation>
        <location evidence="1">Carboxysome</location>
    </subcellularLocation>
</comment>
<keyword evidence="5" id="KW-1185">Reference proteome</keyword>
<dbReference type="STRING" id="1121881.SAMN02745225_01947"/>
<evidence type="ECO:0000256" key="1">
    <source>
        <dbReference type="ARBA" id="ARBA00023587"/>
    </source>
</evidence>
<dbReference type="Proteomes" id="UP000184295">
    <property type="component" value="Unassembled WGS sequence"/>
</dbReference>
<evidence type="ECO:0000313" key="5">
    <source>
        <dbReference type="Proteomes" id="UP000184295"/>
    </source>
</evidence>
<dbReference type="InterPro" id="IPR036677">
    <property type="entry name" value="EutN_CcmL_sf"/>
</dbReference>
<dbReference type="AlphaFoldDB" id="A0A1M4XA15"/>
<evidence type="ECO:0000313" key="4">
    <source>
        <dbReference type="EMBL" id="SHE90266.1"/>
    </source>
</evidence>
<dbReference type="InterPro" id="IPR004992">
    <property type="entry name" value="EutN_CcmL"/>
</dbReference>
<keyword evidence="2" id="KW-1282">Carboxysome</keyword>
<evidence type="ECO:0000256" key="2">
    <source>
        <dbReference type="ARBA" id="ARBA00023669"/>
    </source>
</evidence>
<dbReference type="SUPFAM" id="SSF159133">
    <property type="entry name" value="EutN/CcmL-like"/>
    <property type="match status" value="1"/>
</dbReference>
<accession>A0A1M4XA15</accession>
<dbReference type="RefSeq" id="WP_072791869.1">
    <property type="nucleotide sequence ID" value="NZ_FQUL01000036.1"/>
</dbReference>
<dbReference type="InterPro" id="IPR014077">
    <property type="entry name" value="CsoS4B"/>
</dbReference>
<gene>
    <name evidence="4" type="ORF">SAMN02745225_01947</name>
</gene>
<proteinExistence type="predicted"/>
<evidence type="ECO:0000256" key="3">
    <source>
        <dbReference type="ARBA" id="ARBA00024446"/>
    </source>
</evidence>
<dbReference type="Pfam" id="PF03319">
    <property type="entry name" value="EutN_CcmL"/>
    <property type="match status" value="1"/>
</dbReference>
<dbReference type="NCBIfam" id="TIGR02704">
    <property type="entry name" value="carboxysome_B"/>
    <property type="match status" value="1"/>
</dbReference>
<dbReference type="OrthoDB" id="540628at2"/>
<sequence>MDILCVVSELVATRRTPGLQNISLRVLADSKGKLSVATDPVGVPPGKWVIAVTGTAARYATGNFDTLTDLTIAGIIDNWDPQDG</sequence>
<reference evidence="5" key="1">
    <citation type="submission" date="2016-11" db="EMBL/GenBank/DDBJ databases">
        <authorList>
            <person name="Varghese N."/>
            <person name="Submissions S."/>
        </authorList>
    </citation>
    <scope>NUCLEOTIDE SEQUENCE [LARGE SCALE GENOMIC DNA]</scope>
    <source>
        <strain evidence="5">DSM 19514</strain>
    </source>
</reference>